<feature type="region of interest" description="Disordered" evidence="1">
    <location>
        <begin position="99"/>
        <end position="118"/>
    </location>
</feature>
<comment type="caution">
    <text evidence="2">The sequence shown here is derived from an EMBL/GenBank/DDBJ whole genome shotgun (WGS) entry which is preliminary data.</text>
</comment>
<reference evidence="2" key="1">
    <citation type="submission" date="2022-03" db="EMBL/GenBank/DDBJ databases">
        <authorList>
            <person name="Lindestad O."/>
        </authorList>
    </citation>
    <scope>NUCLEOTIDE SEQUENCE</scope>
</reference>
<protein>
    <submittedName>
        <fullName evidence="2">Jg11733 protein</fullName>
    </submittedName>
</protein>
<evidence type="ECO:0000256" key="1">
    <source>
        <dbReference type="SAM" id="MobiDB-lite"/>
    </source>
</evidence>
<sequence length="148" mass="15946">MFGVSPRDQIRNKEIRRRTTVTDIAQRVAMLKWQWAVHIARREVGVPRCSSVLAGGHVNYTPSYLSGDTIGGYNFYLPPVLAVLGSFLPAAPSNSPDVVGPPRCGSAPKEVDSAGTSAGSPFQHLKTPSVQICSIHAYYASFKTTALT</sequence>
<accession>A0A8S4SID3</accession>
<dbReference type="AlphaFoldDB" id="A0A8S4SID3"/>
<gene>
    <name evidence="2" type="primary">jg11733</name>
    <name evidence="2" type="ORF">PAEG_LOCUS27644</name>
</gene>
<name>A0A8S4SID3_9NEOP</name>
<dbReference type="Proteomes" id="UP000838756">
    <property type="component" value="Unassembled WGS sequence"/>
</dbReference>
<proteinExistence type="predicted"/>
<evidence type="ECO:0000313" key="3">
    <source>
        <dbReference type="Proteomes" id="UP000838756"/>
    </source>
</evidence>
<keyword evidence="3" id="KW-1185">Reference proteome</keyword>
<organism evidence="2 3">
    <name type="scientific">Pararge aegeria aegeria</name>
    <dbReference type="NCBI Taxonomy" id="348720"/>
    <lineage>
        <taxon>Eukaryota</taxon>
        <taxon>Metazoa</taxon>
        <taxon>Ecdysozoa</taxon>
        <taxon>Arthropoda</taxon>
        <taxon>Hexapoda</taxon>
        <taxon>Insecta</taxon>
        <taxon>Pterygota</taxon>
        <taxon>Neoptera</taxon>
        <taxon>Endopterygota</taxon>
        <taxon>Lepidoptera</taxon>
        <taxon>Glossata</taxon>
        <taxon>Ditrysia</taxon>
        <taxon>Papilionoidea</taxon>
        <taxon>Nymphalidae</taxon>
        <taxon>Satyrinae</taxon>
        <taxon>Satyrini</taxon>
        <taxon>Parargina</taxon>
        <taxon>Pararge</taxon>
    </lineage>
</organism>
<dbReference type="EMBL" id="CAKXAJ010026520">
    <property type="protein sequence ID" value="CAH2269425.1"/>
    <property type="molecule type" value="Genomic_DNA"/>
</dbReference>
<dbReference type="OrthoDB" id="407509at2759"/>
<evidence type="ECO:0000313" key="2">
    <source>
        <dbReference type="EMBL" id="CAH2269425.1"/>
    </source>
</evidence>